<evidence type="ECO:0000313" key="9">
    <source>
        <dbReference type="Proteomes" id="UP001054925"/>
    </source>
</evidence>
<proteinExistence type="inferred from homology"/>
<dbReference type="PANTHER" id="PTHR47359">
    <property type="entry name" value="PEPTIDOGLYCAN DL-ENDOPEPTIDASE CWLO"/>
    <property type="match status" value="1"/>
</dbReference>
<evidence type="ECO:0000259" key="7">
    <source>
        <dbReference type="PROSITE" id="PS51935"/>
    </source>
</evidence>
<dbReference type="PANTHER" id="PTHR47359:SF3">
    <property type="entry name" value="NLP_P60 DOMAIN-CONTAINING PROTEIN-RELATED"/>
    <property type="match status" value="1"/>
</dbReference>
<evidence type="ECO:0000256" key="4">
    <source>
        <dbReference type="ARBA" id="ARBA00022807"/>
    </source>
</evidence>
<evidence type="ECO:0000313" key="8">
    <source>
        <dbReference type="EMBL" id="GJN42107.1"/>
    </source>
</evidence>
<protein>
    <submittedName>
        <fullName evidence="8">Endopeptidase Cgl2188</fullName>
    </submittedName>
</protein>
<dbReference type="AlphaFoldDB" id="A0AAV5G4P8"/>
<feature type="region of interest" description="Disordered" evidence="5">
    <location>
        <begin position="72"/>
        <end position="95"/>
    </location>
</feature>
<dbReference type="GO" id="GO:0006508">
    <property type="term" value="P:proteolysis"/>
    <property type="evidence" value="ECO:0007669"/>
    <property type="project" value="UniProtKB-KW"/>
</dbReference>
<comment type="caution">
    <text evidence="8">The sequence shown here is derived from an EMBL/GenBank/DDBJ whole genome shotgun (WGS) entry which is preliminary data.</text>
</comment>
<evidence type="ECO:0000256" key="1">
    <source>
        <dbReference type="ARBA" id="ARBA00007074"/>
    </source>
</evidence>
<keyword evidence="2" id="KW-0645">Protease</keyword>
<dbReference type="Pfam" id="PF00877">
    <property type="entry name" value="NLPC_P60"/>
    <property type="match status" value="1"/>
</dbReference>
<accession>A0AAV5G4P8</accession>
<evidence type="ECO:0000256" key="6">
    <source>
        <dbReference type="SAM" id="SignalP"/>
    </source>
</evidence>
<dbReference type="PROSITE" id="PS51935">
    <property type="entry name" value="NLPC_P60"/>
    <property type="match status" value="1"/>
</dbReference>
<feature type="signal peptide" evidence="6">
    <location>
        <begin position="1"/>
        <end position="35"/>
    </location>
</feature>
<dbReference type="InterPro" id="IPR051794">
    <property type="entry name" value="PG_Endopeptidase_C40"/>
</dbReference>
<evidence type="ECO:0000256" key="5">
    <source>
        <dbReference type="SAM" id="MobiDB-lite"/>
    </source>
</evidence>
<feature type="compositionally biased region" description="Polar residues" evidence="5">
    <location>
        <begin position="72"/>
        <end position="83"/>
    </location>
</feature>
<gene>
    <name evidence="8" type="ORF">CAT723_05860</name>
</gene>
<dbReference type="Gene3D" id="3.90.1720.10">
    <property type="entry name" value="endopeptidase domain like (from Nostoc punctiforme)"/>
    <property type="match status" value="1"/>
</dbReference>
<dbReference type="GO" id="GO:0008234">
    <property type="term" value="F:cysteine-type peptidase activity"/>
    <property type="evidence" value="ECO:0007669"/>
    <property type="project" value="UniProtKB-KW"/>
</dbReference>
<reference evidence="8" key="1">
    <citation type="submission" date="2021-12" db="EMBL/GenBank/DDBJ databases">
        <title>Draft genome sequence of Corynebacterium ammoniagenes strain T-723.</title>
        <authorList>
            <person name="Matsuzawa M."/>
            <person name="Hiratani M."/>
            <person name="Abe I."/>
            <person name="Tsuji Y."/>
            <person name="Nakamura J."/>
        </authorList>
    </citation>
    <scope>NUCLEOTIDE SEQUENCE</scope>
    <source>
        <strain evidence="8">T-723</strain>
    </source>
</reference>
<dbReference type="InterPro" id="IPR000064">
    <property type="entry name" value="NLP_P60_dom"/>
</dbReference>
<keyword evidence="4" id="KW-0788">Thiol protease</keyword>
<dbReference type="EMBL" id="BQKK01000001">
    <property type="protein sequence ID" value="GJN42107.1"/>
    <property type="molecule type" value="Genomic_DNA"/>
</dbReference>
<sequence length="207" mass="21409">MAQHRRQNVKTVRRIAGTTAIAAVATLAGPAAANAAEVVVPNTDYSFNVEGLENVPNIDQIPNVDQYVPSLSAQETTSTTNYSAEAPAQPATSSTGQQVVDAVYSKIGSPYGWGAAGPSTFDCSGLTSWAYAQAGKEIPRTSQAQASGGTPVAISDLQPGDIVAYYGGASHVGIYVGNGTIVDSLNSGSTVSERPLDYMPIHSAVRF</sequence>
<keyword evidence="3" id="KW-0378">Hydrolase</keyword>
<feature type="domain" description="NlpC/P60" evidence="7">
    <location>
        <begin position="93"/>
        <end position="207"/>
    </location>
</feature>
<dbReference type="InterPro" id="IPR038765">
    <property type="entry name" value="Papain-like_cys_pep_sf"/>
</dbReference>
<dbReference type="SUPFAM" id="SSF54001">
    <property type="entry name" value="Cysteine proteinases"/>
    <property type="match status" value="1"/>
</dbReference>
<feature type="chain" id="PRO_5043708417" evidence="6">
    <location>
        <begin position="36"/>
        <end position="207"/>
    </location>
</feature>
<organism evidence="8 9">
    <name type="scientific">Corynebacterium ammoniagenes</name>
    <name type="common">Brevibacterium ammoniagenes</name>
    <dbReference type="NCBI Taxonomy" id="1697"/>
    <lineage>
        <taxon>Bacteria</taxon>
        <taxon>Bacillati</taxon>
        <taxon>Actinomycetota</taxon>
        <taxon>Actinomycetes</taxon>
        <taxon>Mycobacteriales</taxon>
        <taxon>Corynebacteriaceae</taxon>
        <taxon>Corynebacterium</taxon>
    </lineage>
</organism>
<comment type="similarity">
    <text evidence="1">Belongs to the peptidase C40 family.</text>
</comment>
<keyword evidence="6" id="KW-0732">Signal</keyword>
<dbReference type="RefSeq" id="WP_003845193.1">
    <property type="nucleotide sequence ID" value="NZ_BQKK01000001.1"/>
</dbReference>
<evidence type="ECO:0000256" key="3">
    <source>
        <dbReference type="ARBA" id="ARBA00022801"/>
    </source>
</evidence>
<evidence type="ECO:0000256" key="2">
    <source>
        <dbReference type="ARBA" id="ARBA00022670"/>
    </source>
</evidence>
<name>A0AAV5G4P8_CORAM</name>
<dbReference type="Proteomes" id="UP001054925">
    <property type="component" value="Unassembled WGS sequence"/>
</dbReference>